<dbReference type="AlphaFoldDB" id="A0A4S4NKF0"/>
<reference evidence="2 3" key="1">
    <citation type="submission" date="2019-04" db="EMBL/GenBank/DDBJ databases">
        <title>Lewinella litorea sp. nov., isolated from a marine sand.</title>
        <authorList>
            <person name="Yoon J.-H."/>
        </authorList>
    </citation>
    <scope>NUCLEOTIDE SEQUENCE [LARGE SCALE GENOMIC DNA]</scope>
    <source>
        <strain evidence="2 3">HSMS-39</strain>
    </source>
</reference>
<dbReference type="EMBL" id="SRSF01000002">
    <property type="protein sequence ID" value="THH40346.1"/>
    <property type="molecule type" value="Genomic_DNA"/>
</dbReference>
<dbReference type="Proteomes" id="UP000308528">
    <property type="component" value="Unassembled WGS sequence"/>
</dbReference>
<proteinExistence type="predicted"/>
<dbReference type="InterPro" id="IPR011051">
    <property type="entry name" value="RmlC_Cupin_sf"/>
</dbReference>
<feature type="domain" description="Cupin type-2" evidence="1">
    <location>
        <begin position="71"/>
        <end position="121"/>
    </location>
</feature>
<dbReference type="InterPro" id="IPR014710">
    <property type="entry name" value="RmlC-like_jellyroll"/>
</dbReference>
<dbReference type="OrthoDB" id="9791759at2"/>
<organism evidence="2 3">
    <name type="scientific">Neolewinella litorea</name>
    <dbReference type="NCBI Taxonomy" id="2562452"/>
    <lineage>
        <taxon>Bacteria</taxon>
        <taxon>Pseudomonadati</taxon>
        <taxon>Bacteroidota</taxon>
        <taxon>Saprospiria</taxon>
        <taxon>Saprospirales</taxon>
        <taxon>Lewinellaceae</taxon>
        <taxon>Neolewinella</taxon>
    </lineage>
</organism>
<dbReference type="Pfam" id="PF07883">
    <property type="entry name" value="Cupin_2"/>
    <property type="match status" value="1"/>
</dbReference>
<evidence type="ECO:0000313" key="3">
    <source>
        <dbReference type="Proteomes" id="UP000308528"/>
    </source>
</evidence>
<dbReference type="Gene3D" id="2.60.120.10">
    <property type="entry name" value="Jelly Rolls"/>
    <property type="match status" value="1"/>
</dbReference>
<dbReference type="CDD" id="cd02219">
    <property type="entry name" value="cupin_YjlB-like"/>
    <property type="match status" value="1"/>
</dbReference>
<accession>A0A4S4NKF0</accession>
<sequence length="176" mass="19495">MHVSHQISQHGPATLISLEPWEWIPNSTLPVVLYREAFTAPDSGRLTDQVKKRLHTAGWGNQWIAGIYPYPHYHSNTHEVLVILEGHCTVELGGPEGHPVEVNAGDVLLLPAGTGHACYTKSSYRVLGAYPGGRSWDLITDAAEHRPPDDLPMPQHDPIGERGVMRKVWQRPVHSG</sequence>
<gene>
    <name evidence="2" type="ORF">E4021_06320</name>
</gene>
<dbReference type="PIRSF" id="PIRSF019307">
    <property type="entry name" value="UCP019307"/>
    <property type="match status" value="1"/>
</dbReference>
<evidence type="ECO:0000259" key="1">
    <source>
        <dbReference type="Pfam" id="PF07883"/>
    </source>
</evidence>
<dbReference type="SUPFAM" id="SSF51182">
    <property type="entry name" value="RmlC-like cupins"/>
    <property type="match status" value="1"/>
</dbReference>
<dbReference type="PANTHER" id="PTHR36448">
    <property type="entry name" value="BLR7373 PROTEIN"/>
    <property type="match status" value="1"/>
</dbReference>
<keyword evidence="3" id="KW-1185">Reference proteome</keyword>
<evidence type="ECO:0000313" key="2">
    <source>
        <dbReference type="EMBL" id="THH40346.1"/>
    </source>
</evidence>
<dbReference type="InterPro" id="IPR013096">
    <property type="entry name" value="Cupin_2"/>
</dbReference>
<protein>
    <submittedName>
        <fullName evidence="2">Cupin domain-containing protein</fullName>
    </submittedName>
</protein>
<comment type="caution">
    <text evidence="2">The sequence shown here is derived from an EMBL/GenBank/DDBJ whole genome shotgun (WGS) entry which is preliminary data.</text>
</comment>
<dbReference type="InterPro" id="IPR014500">
    <property type="entry name" value="UCP019307_cupin"/>
</dbReference>
<dbReference type="PANTHER" id="PTHR36448:SF2">
    <property type="entry name" value="CUPIN TYPE-1 DOMAIN-CONTAINING PROTEIN"/>
    <property type="match status" value="1"/>
</dbReference>
<name>A0A4S4NKF0_9BACT</name>
<dbReference type="InterPro" id="IPR047121">
    <property type="entry name" value="YjiB-like"/>
</dbReference>